<reference evidence="1 2" key="1">
    <citation type="submission" date="2019-01" db="EMBL/GenBank/DDBJ databases">
        <title>Sequencing the genomes of 1000 actinobacteria strains.</title>
        <authorList>
            <person name="Klenk H.-P."/>
        </authorList>
    </citation>
    <scope>NUCLEOTIDE SEQUENCE [LARGE SCALE GENOMIC DNA]</scope>
    <source>
        <strain evidence="1 2">DSM 43925</strain>
    </source>
</reference>
<proteinExistence type="predicted"/>
<keyword evidence="2" id="KW-1185">Reference proteome</keyword>
<dbReference type="PANTHER" id="PTHR43431">
    <property type="entry name" value="OXIDOREDUCTASE, SHORT CHAIN DEHYDROGENASE/REDUCTASE FAMILY (AFU_ORTHOLOGUE AFUA_5G14000)"/>
    <property type="match status" value="1"/>
</dbReference>
<dbReference type="SUPFAM" id="SSF51735">
    <property type="entry name" value="NAD(P)-binding Rossmann-fold domains"/>
    <property type="match status" value="1"/>
</dbReference>
<dbReference type="RefSeq" id="WP_127933591.1">
    <property type="nucleotide sequence ID" value="NZ_SAUN01000001.1"/>
</dbReference>
<dbReference type="InterPro" id="IPR036291">
    <property type="entry name" value="NAD(P)-bd_dom_sf"/>
</dbReference>
<evidence type="ECO:0000313" key="1">
    <source>
        <dbReference type="EMBL" id="RVX41339.1"/>
    </source>
</evidence>
<dbReference type="OrthoDB" id="9799818at2"/>
<accession>A0A438M6K3</accession>
<sequence length="224" mass="23554">MPTIVIVGAGPGLGLSIGKVFGRNGFTVALIARDQAKLDALAAQLREHDIDAAGFAADIMDRPSLVDAFDRIKQRYGAIDVLEYSPAPHNPVPGITMTGPLEASVDNLQPQIDFYLHGAVTATQQVLTAMLDRGAGTLLYTTGASSVHPNPMMGNVGPAAAALRNWVLSLHQALAGTGVYAAHVPLNVWIGTGGPDTEPATIAELYWTLHAKRGDAEHLYTTPA</sequence>
<evidence type="ECO:0000313" key="2">
    <source>
        <dbReference type="Proteomes" id="UP000284824"/>
    </source>
</evidence>
<dbReference type="EMBL" id="SAUN01000001">
    <property type="protein sequence ID" value="RVX41339.1"/>
    <property type="molecule type" value="Genomic_DNA"/>
</dbReference>
<comment type="caution">
    <text evidence="1">The sequence shown here is derived from an EMBL/GenBank/DDBJ whole genome shotgun (WGS) entry which is preliminary data.</text>
</comment>
<organism evidence="1 2">
    <name type="scientific">Nonomuraea polychroma</name>
    <dbReference type="NCBI Taxonomy" id="46176"/>
    <lineage>
        <taxon>Bacteria</taxon>
        <taxon>Bacillati</taxon>
        <taxon>Actinomycetota</taxon>
        <taxon>Actinomycetes</taxon>
        <taxon>Streptosporangiales</taxon>
        <taxon>Streptosporangiaceae</taxon>
        <taxon>Nonomuraea</taxon>
    </lineage>
</organism>
<dbReference type="InterPro" id="IPR002347">
    <property type="entry name" value="SDR_fam"/>
</dbReference>
<dbReference type="Gene3D" id="3.40.50.720">
    <property type="entry name" value="NAD(P)-binding Rossmann-like Domain"/>
    <property type="match status" value="1"/>
</dbReference>
<dbReference type="PANTHER" id="PTHR43431:SF7">
    <property type="entry name" value="OXIDOREDUCTASE, SHORT CHAIN DEHYDROGENASE_REDUCTASE FAMILY (AFU_ORTHOLOGUE AFUA_5G14000)"/>
    <property type="match status" value="1"/>
</dbReference>
<dbReference type="Pfam" id="PF00106">
    <property type="entry name" value="adh_short"/>
    <property type="match status" value="1"/>
</dbReference>
<protein>
    <submittedName>
        <fullName evidence="1">Short subunit dehydrogenase</fullName>
    </submittedName>
</protein>
<gene>
    <name evidence="1" type="ORF">EDD27_3854</name>
</gene>
<dbReference type="Proteomes" id="UP000284824">
    <property type="component" value="Unassembled WGS sequence"/>
</dbReference>
<dbReference type="AlphaFoldDB" id="A0A438M6K3"/>
<name>A0A438M6K3_9ACTN</name>